<evidence type="ECO:0000313" key="2">
    <source>
        <dbReference type="EMBL" id="CAB5304048.1"/>
    </source>
</evidence>
<dbReference type="OrthoDB" id="9993688at2759"/>
<evidence type="ECO:0000313" key="3">
    <source>
        <dbReference type="Proteomes" id="UP000684084"/>
    </source>
</evidence>
<accession>A0A915YP95</accession>
<protein>
    <recommendedName>
        <fullName evidence="1">UBC core domain-containing protein</fullName>
    </recommendedName>
</protein>
<dbReference type="InterPro" id="IPR000608">
    <property type="entry name" value="UBC"/>
</dbReference>
<dbReference type="Pfam" id="PF00179">
    <property type="entry name" value="UQ_con"/>
    <property type="match status" value="1"/>
</dbReference>
<proteinExistence type="predicted"/>
<dbReference type="PANTHER" id="PTHR24068">
    <property type="entry name" value="UBIQUITIN-CONJUGATING ENZYME E2"/>
    <property type="match status" value="1"/>
</dbReference>
<reference evidence="2" key="1">
    <citation type="submission" date="2020-05" db="EMBL/GenBank/DDBJ databases">
        <authorList>
            <person name="Rincon C."/>
            <person name="Sanders R I."/>
            <person name="Robbins C."/>
            <person name="Chaturvedi A."/>
        </authorList>
    </citation>
    <scope>NUCLEOTIDE SEQUENCE</scope>
    <source>
        <strain evidence="2">CHB12</strain>
    </source>
</reference>
<evidence type="ECO:0000259" key="1">
    <source>
        <dbReference type="PROSITE" id="PS50127"/>
    </source>
</evidence>
<feature type="domain" description="UBC core" evidence="1">
    <location>
        <begin position="1"/>
        <end position="71"/>
    </location>
</feature>
<sequence>MIFSIGKRPGILYLDIRLASDYPFKPPKVKFTTRIYHPNITDSGILSELLRYPNLECDLMPEISQISIVQD</sequence>
<dbReference type="Proteomes" id="UP000684084">
    <property type="component" value="Unassembled WGS sequence"/>
</dbReference>
<gene>
    <name evidence="2" type="ORF">CHRIB12_LOCUS1085</name>
</gene>
<dbReference type="EMBL" id="CAGKOT010000001">
    <property type="protein sequence ID" value="CAB5304048.1"/>
    <property type="molecule type" value="Genomic_DNA"/>
</dbReference>
<dbReference type="PROSITE" id="PS50127">
    <property type="entry name" value="UBC_2"/>
    <property type="match status" value="1"/>
</dbReference>
<organism evidence="2 3">
    <name type="scientific">Rhizophagus irregularis</name>
    <dbReference type="NCBI Taxonomy" id="588596"/>
    <lineage>
        <taxon>Eukaryota</taxon>
        <taxon>Fungi</taxon>
        <taxon>Fungi incertae sedis</taxon>
        <taxon>Mucoromycota</taxon>
        <taxon>Glomeromycotina</taxon>
        <taxon>Glomeromycetes</taxon>
        <taxon>Glomerales</taxon>
        <taxon>Glomeraceae</taxon>
        <taxon>Rhizophagus</taxon>
    </lineage>
</organism>
<comment type="caution">
    <text evidence="2">The sequence shown here is derived from an EMBL/GenBank/DDBJ whole genome shotgun (WGS) entry which is preliminary data.</text>
</comment>
<name>A0A915YP95_9GLOM</name>
<dbReference type="AlphaFoldDB" id="A0A915YP95"/>